<evidence type="ECO:0000313" key="3">
    <source>
        <dbReference type="Proteomes" id="UP001162060"/>
    </source>
</evidence>
<sequence>MRAAGESTSHTSAASNSSPAAVDSPRGNSPRATGTSAASVAGTANRNVDESEIELIYPGESDDAPTRRRHLTPPDNPGRTLQEPG</sequence>
<evidence type="ECO:0000256" key="1">
    <source>
        <dbReference type="SAM" id="MobiDB-lite"/>
    </source>
</evidence>
<protein>
    <submittedName>
        <fullName evidence="2">Uncharacterized protein</fullName>
    </submittedName>
</protein>
<proteinExistence type="predicted"/>
<feature type="compositionally biased region" description="Low complexity" evidence="1">
    <location>
        <begin position="7"/>
        <end position="24"/>
    </location>
</feature>
<gene>
    <name evidence="2" type="ORF">PM001_LOCUS17982</name>
</gene>
<feature type="compositionally biased region" description="Low complexity" evidence="1">
    <location>
        <begin position="32"/>
        <end position="44"/>
    </location>
</feature>
<comment type="caution">
    <text evidence="2">The sequence shown here is derived from an EMBL/GenBank/DDBJ whole genome shotgun (WGS) entry which is preliminary data.</text>
</comment>
<feature type="region of interest" description="Disordered" evidence="1">
    <location>
        <begin position="1"/>
        <end position="85"/>
    </location>
</feature>
<accession>A0AAV1UFK4</accession>
<dbReference type="EMBL" id="CAKLBY020000192">
    <property type="protein sequence ID" value="CAK7932832.1"/>
    <property type="molecule type" value="Genomic_DNA"/>
</dbReference>
<reference evidence="2" key="1">
    <citation type="submission" date="2024-01" db="EMBL/GenBank/DDBJ databases">
        <authorList>
            <person name="Webb A."/>
        </authorList>
    </citation>
    <scope>NUCLEOTIDE SEQUENCE</scope>
    <source>
        <strain evidence="2">Pm1</strain>
    </source>
</reference>
<evidence type="ECO:0000313" key="2">
    <source>
        <dbReference type="EMBL" id="CAK7932832.1"/>
    </source>
</evidence>
<name>A0AAV1UFK4_9STRA</name>
<dbReference type="Proteomes" id="UP001162060">
    <property type="component" value="Unassembled WGS sequence"/>
</dbReference>
<dbReference type="AlphaFoldDB" id="A0AAV1UFK4"/>
<organism evidence="2 3">
    <name type="scientific">Peronospora matthiolae</name>
    <dbReference type="NCBI Taxonomy" id="2874970"/>
    <lineage>
        <taxon>Eukaryota</taxon>
        <taxon>Sar</taxon>
        <taxon>Stramenopiles</taxon>
        <taxon>Oomycota</taxon>
        <taxon>Peronosporomycetes</taxon>
        <taxon>Peronosporales</taxon>
        <taxon>Peronosporaceae</taxon>
        <taxon>Peronospora</taxon>
    </lineage>
</organism>